<dbReference type="EMBL" id="CP072648">
    <property type="protein sequence ID" value="QUW02597.1"/>
    <property type="molecule type" value="Genomic_DNA"/>
</dbReference>
<gene>
    <name evidence="2" type="ORF">J8C06_09630</name>
</gene>
<dbReference type="InterPro" id="IPR025983">
    <property type="entry name" value="Cys_rich_CPCC"/>
</dbReference>
<dbReference type="Pfam" id="PF14206">
    <property type="entry name" value="Cys_rich_CPCC"/>
    <property type="match status" value="1"/>
</dbReference>
<organism evidence="2 3">
    <name type="scientific">Chloracidobacterium validum</name>
    <dbReference type="NCBI Taxonomy" id="2821543"/>
    <lineage>
        <taxon>Bacteria</taxon>
        <taxon>Pseudomonadati</taxon>
        <taxon>Acidobacteriota</taxon>
        <taxon>Terriglobia</taxon>
        <taxon>Terriglobales</taxon>
        <taxon>Acidobacteriaceae</taxon>
        <taxon>Chloracidobacterium</taxon>
    </lineage>
</organism>
<evidence type="ECO:0000259" key="1">
    <source>
        <dbReference type="Pfam" id="PF14206"/>
    </source>
</evidence>
<evidence type="ECO:0000313" key="3">
    <source>
        <dbReference type="Proteomes" id="UP000676506"/>
    </source>
</evidence>
<name>A0ABX8B824_9BACT</name>
<accession>A0ABX8B824</accession>
<sequence>MSTAKTNYDLKPCPCCGSQVLTTLGEYEICEVCGWEDDPVQSAEPDYAGGANKLSLNEARKGWVTRRPKP</sequence>
<protein>
    <recommendedName>
        <fullName evidence="1">Cysteine-rich CPCC domain-containing protein</fullName>
    </recommendedName>
</protein>
<proteinExistence type="predicted"/>
<dbReference type="RefSeq" id="WP_211428488.1">
    <property type="nucleotide sequence ID" value="NZ_CP072648.1"/>
</dbReference>
<dbReference type="Proteomes" id="UP000676506">
    <property type="component" value="Chromosome 1"/>
</dbReference>
<evidence type="ECO:0000313" key="2">
    <source>
        <dbReference type="EMBL" id="QUW02597.1"/>
    </source>
</evidence>
<reference evidence="2 3" key="1">
    <citation type="submission" date="2021-03" db="EMBL/GenBank/DDBJ databases">
        <title>Genomic and phenotypic characterization of Chloracidobacterium isolates provides evidence for multiple species.</title>
        <authorList>
            <person name="Saini M.K."/>
            <person name="Costas A.M.G."/>
            <person name="Tank M."/>
            <person name="Bryant D.A."/>
        </authorList>
    </citation>
    <scope>NUCLEOTIDE SEQUENCE [LARGE SCALE GENOMIC DNA]</scope>
    <source>
        <strain evidence="2 3">BV2-C</strain>
    </source>
</reference>
<keyword evidence="3" id="KW-1185">Reference proteome</keyword>
<feature type="domain" description="Cysteine-rich CPCC" evidence="1">
    <location>
        <begin position="12"/>
        <end position="62"/>
    </location>
</feature>